<reference evidence="2" key="1">
    <citation type="submission" date="2023-03" db="EMBL/GenBank/DDBJ databases">
        <title>Massive genome expansion in bonnet fungi (Mycena s.s.) driven by repeated elements and novel gene families across ecological guilds.</title>
        <authorList>
            <consortium name="Lawrence Berkeley National Laboratory"/>
            <person name="Harder C.B."/>
            <person name="Miyauchi S."/>
            <person name="Viragh M."/>
            <person name="Kuo A."/>
            <person name="Thoen E."/>
            <person name="Andreopoulos B."/>
            <person name="Lu D."/>
            <person name="Skrede I."/>
            <person name="Drula E."/>
            <person name="Henrissat B."/>
            <person name="Morin E."/>
            <person name="Kohler A."/>
            <person name="Barry K."/>
            <person name="LaButti K."/>
            <person name="Morin E."/>
            <person name="Salamov A."/>
            <person name="Lipzen A."/>
            <person name="Mereny Z."/>
            <person name="Hegedus B."/>
            <person name="Baldrian P."/>
            <person name="Stursova M."/>
            <person name="Weitz H."/>
            <person name="Taylor A."/>
            <person name="Grigoriev I.V."/>
            <person name="Nagy L.G."/>
            <person name="Martin F."/>
            <person name="Kauserud H."/>
        </authorList>
    </citation>
    <scope>NUCLEOTIDE SEQUENCE</scope>
    <source>
        <strain evidence="2">CBHHK200</strain>
    </source>
</reference>
<name>A0AAD6WLE2_9AGAR</name>
<feature type="compositionally biased region" description="Basic and acidic residues" evidence="1">
    <location>
        <begin position="76"/>
        <end position="86"/>
    </location>
</feature>
<comment type="caution">
    <text evidence="2">The sequence shown here is derived from an EMBL/GenBank/DDBJ whole genome shotgun (WGS) entry which is preliminary data.</text>
</comment>
<feature type="region of interest" description="Disordered" evidence="1">
    <location>
        <begin position="1"/>
        <end position="60"/>
    </location>
</feature>
<feature type="region of interest" description="Disordered" evidence="1">
    <location>
        <begin position="76"/>
        <end position="102"/>
    </location>
</feature>
<keyword evidence="3" id="KW-1185">Reference proteome</keyword>
<evidence type="ECO:0000313" key="3">
    <source>
        <dbReference type="Proteomes" id="UP001218188"/>
    </source>
</evidence>
<accession>A0AAD6WLE2</accession>
<sequence length="174" mass="19076">MSTSTAQPSTKPSKRKRSLKPSPPRPTATIPDGARRPRPPPRVPTPPTMGPPSPSWNAAWGALFDDIQQELDREKLGGQLDRDKLAGDVSMDSGNVDGIEDGPERNVIYLEGSEEQVAARANFEALLQEPLWSAQEYQANWDVAPWPANVDPAKRKAMIAARIRKMNGVLDEGE</sequence>
<evidence type="ECO:0000313" key="2">
    <source>
        <dbReference type="EMBL" id="KAJ7018428.1"/>
    </source>
</evidence>
<proteinExistence type="predicted"/>
<organism evidence="2 3">
    <name type="scientific">Mycena alexandri</name>
    <dbReference type="NCBI Taxonomy" id="1745969"/>
    <lineage>
        <taxon>Eukaryota</taxon>
        <taxon>Fungi</taxon>
        <taxon>Dikarya</taxon>
        <taxon>Basidiomycota</taxon>
        <taxon>Agaricomycotina</taxon>
        <taxon>Agaricomycetes</taxon>
        <taxon>Agaricomycetidae</taxon>
        <taxon>Agaricales</taxon>
        <taxon>Marasmiineae</taxon>
        <taxon>Mycenaceae</taxon>
        <taxon>Mycena</taxon>
    </lineage>
</organism>
<dbReference type="Proteomes" id="UP001218188">
    <property type="component" value="Unassembled WGS sequence"/>
</dbReference>
<protein>
    <submittedName>
        <fullName evidence="2">Uncharacterized protein</fullName>
    </submittedName>
</protein>
<gene>
    <name evidence="2" type="ORF">C8F04DRAFT_1277729</name>
</gene>
<dbReference type="AlphaFoldDB" id="A0AAD6WLE2"/>
<feature type="compositionally biased region" description="Pro residues" evidence="1">
    <location>
        <begin position="40"/>
        <end position="54"/>
    </location>
</feature>
<dbReference type="EMBL" id="JARJCM010000341">
    <property type="protein sequence ID" value="KAJ7018428.1"/>
    <property type="molecule type" value="Genomic_DNA"/>
</dbReference>
<evidence type="ECO:0000256" key="1">
    <source>
        <dbReference type="SAM" id="MobiDB-lite"/>
    </source>
</evidence>